<keyword evidence="3" id="KW-1185">Reference proteome</keyword>
<feature type="compositionally biased region" description="Basic and acidic residues" evidence="1">
    <location>
        <begin position="95"/>
        <end position="104"/>
    </location>
</feature>
<evidence type="ECO:0000256" key="1">
    <source>
        <dbReference type="SAM" id="MobiDB-lite"/>
    </source>
</evidence>
<feature type="compositionally biased region" description="Polar residues" evidence="1">
    <location>
        <begin position="105"/>
        <end position="125"/>
    </location>
</feature>
<evidence type="ECO:0000313" key="3">
    <source>
        <dbReference type="Proteomes" id="UP000054097"/>
    </source>
</evidence>
<proteinExistence type="predicted"/>
<sequence length="326" mass="35967">MEQGHYLSGNGYAYFTNGQQVGTAGTSNDPRNSYQNVSYGTVHANAAVHNGGHFVQPGYTTMPMQGHIGQSVEQIHLPMASYPSIINPHNPNDTRQMRTVREGTSHTQSHPISSSGPHRVSNSAIGHSAGPSDHMRSNAAWSQLQTIQTTSPQTPVRQSPSPRGSNSLVNANDALAFARASFPVGTPDYARKQAEMYEVLMSAWKQNNMFEPSPETLLRFATKENGFWMCALYVDGHRCQRSLTDRQRQIIEHIRRHIKLEPFVCEGSPCPASSNGCGRRYSSGDPLRKHRDGNLRGESICERCGRVLLPGNIIRHQTTSCREGGQ</sequence>
<dbReference type="OrthoDB" id="3267642at2759"/>
<organism evidence="2 3">
    <name type="scientific">Serendipita vermifera MAFF 305830</name>
    <dbReference type="NCBI Taxonomy" id="933852"/>
    <lineage>
        <taxon>Eukaryota</taxon>
        <taxon>Fungi</taxon>
        <taxon>Dikarya</taxon>
        <taxon>Basidiomycota</taxon>
        <taxon>Agaricomycotina</taxon>
        <taxon>Agaricomycetes</taxon>
        <taxon>Sebacinales</taxon>
        <taxon>Serendipitaceae</taxon>
        <taxon>Serendipita</taxon>
    </lineage>
</organism>
<dbReference type="Proteomes" id="UP000054097">
    <property type="component" value="Unassembled WGS sequence"/>
</dbReference>
<name>A0A0C3BJS7_SERVB</name>
<reference evidence="3" key="2">
    <citation type="submission" date="2015-01" db="EMBL/GenBank/DDBJ databases">
        <title>Evolutionary Origins and Diversification of the Mycorrhizal Mutualists.</title>
        <authorList>
            <consortium name="DOE Joint Genome Institute"/>
            <consortium name="Mycorrhizal Genomics Consortium"/>
            <person name="Kohler A."/>
            <person name="Kuo A."/>
            <person name="Nagy L.G."/>
            <person name="Floudas D."/>
            <person name="Copeland A."/>
            <person name="Barry K.W."/>
            <person name="Cichocki N."/>
            <person name="Veneault-Fourrey C."/>
            <person name="LaButti K."/>
            <person name="Lindquist E.A."/>
            <person name="Lipzen A."/>
            <person name="Lundell T."/>
            <person name="Morin E."/>
            <person name="Murat C."/>
            <person name="Riley R."/>
            <person name="Ohm R."/>
            <person name="Sun H."/>
            <person name="Tunlid A."/>
            <person name="Henrissat B."/>
            <person name="Grigoriev I.V."/>
            <person name="Hibbett D.S."/>
            <person name="Martin F."/>
        </authorList>
    </citation>
    <scope>NUCLEOTIDE SEQUENCE [LARGE SCALE GENOMIC DNA]</scope>
    <source>
        <strain evidence="3">MAFF 305830</strain>
    </source>
</reference>
<dbReference type="EMBL" id="KN824281">
    <property type="protein sequence ID" value="KIM31736.1"/>
    <property type="molecule type" value="Genomic_DNA"/>
</dbReference>
<accession>A0A0C3BJS7</accession>
<dbReference type="HOGENOM" id="CLU_853019_0_0_1"/>
<dbReference type="AlphaFoldDB" id="A0A0C3BJS7"/>
<reference evidence="2 3" key="1">
    <citation type="submission" date="2014-04" db="EMBL/GenBank/DDBJ databases">
        <authorList>
            <consortium name="DOE Joint Genome Institute"/>
            <person name="Kuo A."/>
            <person name="Zuccaro A."/>
            <person name="Kohler A."/>
            <person name="Nagy L.G."/>
            <person name="Floudas D."/>
            <person name="Copeland A."/>
            <person name="Barry K.W."/>
            <person name="Cichocki N."/>
            <person name="Veneault-Fourrey C."/>
            <person name="LaButti K."/>
            <person name="Lindquist E.A."/>
            <person name="Lipzen A."/>
            <person name="Lundell T."/>
            <person name="Morin E."/>
            <person name="Murat C."/>
            <person name="Sun H."/>
            <person name="Tunlid A."/>
            <person name="Henrissat B."/>
            <person name="Grigoriev I.V."/>
            <person name="Hibbett D.S."/>
            <person name="Martin F."/>
            <person name="Nordberg H.P."/>
            <person name="Cantor M.N."/>
            <person name="Hua S.X."/>
        </authorList>
    </citation>
    <scope>NUCLEOTIDE SEQUENCE [LARGE SCALE GENOMIC DNA]</scope>
    <source>
        <strain evidence="2 3">MAFF 305830</strain>
    </source>
</reference>
<evidence type="ECO:0000313" key="2">
    <source>
        <dbReference type="EMBL" id="KIM31736.1"/>
    </source>
</evidence>
<protein>
    <submittedName>
        <fullName evidence="2">Uncharacterized protein</fullName>
    </submittedName>
</protein>
<gene>
    <name evidence="2" type="ORF">M408DRAFT_237644</name>
</gene>
<feature type="region of interest" description="Disordered" evidence="1">
    <location>
        <begin position="86"/>
        <end position="136"/>
    </location>
</feature>